<reference evidence="5" key="2">
    <citation type="submission" date="2022-06" db="UniProtKB">
        <authorList>
            <consortium name="EnsemblMetazoa"/>
        </authorList>
    </citation>
    <scope>IDENTIFICATION</scope>
    <source>
        <strain evidence="5">p50T (Dazao)</strain>
    </source>
</reference>
<dbReference type="InterPro" id="IPR017996">
    <property type="entry name" value="MRJP/yellow-related"/>
</dbReference>
<name>A0A8R1WH89_BOMMO</name>
<comment type="similarity">
    <text evidence="2">Belongs to the major royal jelly protein family.</text>
</comment>
<keyword evidence="4" id="KW-0732">Signal</keyword>
<sequence>MFIKIYFLINSIVLFNQIYCVYIQFERKNYWNLFGYDIDGVKYTSDSDYEQQVGAIHFENEALKDHEKFLIQKNLVPYDTVYLFFDQIVTIPRTRPGIPFTVNIMNTLNHRKNNYSPLLSPFPNTQEAKNIVSVYDIVIDGCRRLWMVDTGFIDVPGDRRQIQAPTVTILLVSINKYVVYQKIRIDPEVLRNGVTSGLRTIAIDYILPCSETFMYINDDSSNAVIVFSLRNKSFQRIVRSNANDEAWSFPVPKSIVNYMTNVVRYRQPPNETFIQYSDLLKTTIADREKLRSDAELSEPDANPRGVLYERNVDSNVLFFTNEERTILFCWNVDTPMVEENVALLTDISPDNDFYISAMDTSGYRFQFIVNRIRDINNNIYNEQDINFVNYQILVDDMLENTTCSARTQCSNFLDEWRGESSRYIISHIKYFAKYITDEYKSDWNRDTEAAKAIWAQF</sequence>
<dbReference type="GeneID" id="101741808"/>
<comment type="subcellular location">
    <subcellularLocation>
        <location evidence="1">Secreted</location>
    </subcellularLocation>
</comment>
<reference evidence="6" key="1">
    <citation type="journal article" date="2008" name="Insect Biochem. Mol. Biol.">
        <title>The genome of a lepidopteran model insect, the silkworm Bombyx mori.</title>
        <authorList>
            <consortium name="International Silkworm Genome Consortium"/>
        </authorList>
    </citation>
    <scope>NUCLEOTIDE SEQUENCE [LARGE SCALE GENOMIC DNA]</scope>
    <source>
        <strain evidence="6">p50T</strain>
    </source>
</reference>
<protein>
    <submittedName>
        <fullName evidence="5">Uncharacterized protein</fullName>
    </submittedName>
</protein>
<keyword evidence="3" id="KW-0964">Secreted</keyword>
<dbReference type="Proteomes" id="UP000005204">
    <property type="component" value="Unassembled WGS sequence"/>
</dbReference>
<accession>A0A8R1WH89</accession>
<evidence type="ECO:0000313" key="6">
    <source>
        <dbReference type="Proteomes" id="UP000005204"/>
    </source>
</evidence>
<dbReference type="GO" id="GO:0005576">
    <property type="term" value="C:extracellular region"/>
    <property type="evidence" value="ECO:0007669"/>
    <property type="project" value="UniProtKB-SubCell"/>
</dbReference>
<evidence type="ECO:0000256" key="4">
    <source>
        <dbReference type="ARBA" id="ARBA00022729"/>
    </source>
</evidence>
<evidence type="ECO:0000256" key="2">
    <source>
        <dbReference type="ARBA" id="ARBA00009127"/>
    </source>
</evidence>
<keyword evidence="6" id="KW-1185">Reference proteome</keyword>
<dbReference type="PANTHER" id="PTHR10009:SF18">
    <property type="entry name" value="PROTEIN YELLOW-LIKE PROTEIN"/>
    <property type="match status" value="1"/>
</dbReference>
<proteinExistence type="inferred from homology"/>
<dbReference type="PANTHER" id="PTHR10009">
    <property type="entry name" value="PROTEIN YELLOW-RELATED"/>
    <property type="match status" value="1"/>
</dbReference>
<evidence type="ECO:0000313" key="5">
    <source>
        <dbReference type="EnsemblMetazoa" id="XP_004926680.1"/>
    </source>
</evidence>
<organism evidence="5 6">
    <name type="scientific">Bombyx mori</name>
    <name type="common">Silk moth</name>
    <dbReference type="NCBI Taxonomy" id="7091"/>
    <lineage>
        <taxon>Eukaryota</taxon>
        <taxon>Metazoa</taxon>
        <taxon>Ecdysozoa</taxon>
        <taxon>Arthropoda</taxon>
        <taxon>Hexapoda</taxon>
        <taxon>Insecta</taxon>
        <taxon>Pterygota</taxon>
        <taxon>Neoptera</taxon>
        <taxon>Endopterygota</taxon>
        <taxon>Lepidoptera</taxon>
        <taxon>Glossata</taxon>
        <taxon>Ditrysia</taxon>
        <taxon>Bombycoidea</taxon>
        <taxon>Bombycidae</taxon>
        <taxon>Bombycinae</taxon>
        <taxon>Bombyx</taxon>
    </lineage>
</organism>
<dbReference type="AlphaFoldDB" id="A0A8R1WH89"/>
<dbReference type="InterPro" id="IPR011042">
    <property type="entry name" value="6-blade_b-propeller_TolB-like"/>
</dbReference>
<dbReference type="KEGG" id="bmor:101741808"/>
<dbReference type="Pfam" id="PF03022">
    <property type="entry name" value="MRJP"/>
    <property type="match status" value="2"/>
</dbReference>
<dbReference type="Gene3D" id="2.120.10.30">
    <property type="entry name" value="TolB, C-terminal domain"/>
    <property type="match status" value="1"/>
</dbReference>
<dbReference type="RefSeq" id="XP_004926680.1">
    <property type="nucleotide sequence ID" value="XM_004926623.5"/>
</dbReference>
<evidence type="ECO:0000256" key="3">
    <source>
        <dbReference type="ARBA" id="ARBA00022525"/>
    </source>
</evidence>
<dbReference type="EnsemblMetazoa" id="XM_004926623.4">
    <property type="protein sequence ID" value="XP_004926680.1"/>
    <property type="gene ID" value="LOC101741808"/>
</dbReference>
<evidence type="ECO:0000256" key="1">
    <source>
        <dbReference type="ARBA" id="ARBA00004613"/>
    </source>
</evidence>